<evidence type="ECO:0000256" key="2">
    <source>
        <dbReference type="ARBA" id="ARBA00004673"/>
    </source>
</evidence>
<comment type="similarity">
    <text evidence="3">Belongs to the cytochrome c oxidase VIIa family.</text>
</comment>
<evidence type="ECO:0000256" key="11">
    <source>
        <dbReference type="ARBA" id="ARBA00023136"/>
    </source>
</evidence>
<dbReference type="SUPFAM" id="SSF81419">
    <property type="entry name" value="Mitochondrial cytochrome c oxidase subunit VIIa"/>
    <property type="match status" value="1"/>
</dbReference>
<dbReference type="GO" id="GO:0006123">
    <property type="term" value="P:mitochondrial electron transport, cytochrome c to oxygen"/>
    <property type="evidence" value="ECO:0007669"/>
    <property type="project" value="InterPro"/>
</dbReference>
<keyword evidence="7 14" id="KW-1133">Transmembrane helix</keyword>
<evidence type="ECO:0000256" key="9">
    <source>
        <dbReference type="ARBA" id="ARBA00023002"/>
    </source>
</evidence>
<comment type="subcellular location">
    <subcellularLocation>
        <location evidence="1">Mitochondrion inner membrane</location>
        <topology evidence="1">Single-pass membrane protein</topology>
    </subcellularLocation>
</comment>
<evidence type="ECO:0000256" key="8">
    <source>
        <dbReference type="ARBA" id="ARBA00022990"/>
    </source>
</evidence>
<dbReference type="CDD" id="cd00928">
    <property type="entry name" value="Cyt_c_Oxidase_VIIa"/>
    <property type="match status" value="1"/>
</dbReference>
<keyword evidence="4 14" id="KW-0812">Transmembrane</keyword>
<evidence type="ECO:0000313" key="16">
    <source>
        <dbReference type="Proteomes" id="UP001152622"/>
    </source>
</evidence>
<evidence type="ECO:0000256" key="14">
    <source>
        <dbReference type="SAM" id="Phobius"/>
    </source>
</evidence>
<evidence type="ECO:0000256" key="5">
    <source>
        <dbReference type="ARBA" id="ARBA00022792"/>
    </source>
</evidence>
<dbReference type="Gene3D" id="4.10.91.10">
    <property type="entry name" value="Cytochrome c oxidase, subunit VIIa"/>
    <property type="match status" value="1"/>
</dbReference>
<evidence type="ECO:0000256" key="10">
    <source>
        <dbReference type="ARBA" id="ARBA00023128"/>
    </source>
</evidence>
<comment type="pathway">
    <text evidence="2">Energy metabolism; oxidative phosphorylation.</text>
</comment>
<dbReference type="GO" id="GO:0005743">
    <property type="term" value="C:mitochondrial inner membrane"/>
    <property type="evidence" value="ECO:0007669"/>
    <property type="project" value="UniProtKB-SubCell"/>
</dbReference>
<keyword evidence="6" id="KW-0809">Transit peptide</keyword>
<dbReference type="PANTHER" id="PTHR10510">
    <property type="entry name" value="CYTOCHROME C OXIDASE POLYPEPTIDE 7A"/>
    <property type="match status" value="1"/>
</dbReference>
<feature type="transmembrane region" description="Helical" evidence="14">
    <location>
        <begin position="53"/>
        <end position="74"/>
    </location>
</feature>
<dbReference type="GO" id="GO:0016491">
    <property type="term" value="F:oxidoreductase activity"/>
    <property type="evidence" value="ECO:0007669"/>
    <property type="project" value="UniProtKB-KW"/>
</dbReference>
<dbReference type="Pfam" id="PF02238">
    <property type="entry name" value="COX7a"/>
    <property type="match status" value="1"/>
</dbReference>
<dbReference type="Proteomes" id="UP001152622">
    <property type="component" value="Chromosome 15"/>
</dbReference>
<comment type="caution">
    <text evidence="15">The sequence shown here is derived from an EMBL/GenBank/DDBJ whole genome shotgun (WGS) entry which is preliminary data.</text>
</comment>
<dbReference type="GO" id="GO:0097250">
    <property type="term" value="P:mitochondrial respirasome assembly"/>
    <property type="evidence" value="ECO:0007669"/>
    <property type="project" value="TreeGrafter"/>
</dbReference>
<dbReference type="FunFam" id="4.10.91.10:FF:000001">
    <property type="entry name" value="Cytochrome c oxidase subunit 7A1, mitochondrial"/>
    <property type="match status" value="1"/>
</dbReference>
<keyword evidence="5" id="KW-0999">Mitochondrion inner membrane</keyword>
<sequence length="83" mass="9539">MFRNLLVLRQISRRSIYSTVRRRVENKVPEKQRMFQEDNGMPIHLKGGATDAILYRFTMALTIVGTGFVLYQLIGAAVPKKNN</sequence>
<gene>
    <name evidence="15" type="ORF">SKAU_G00340780</name>
</gene>
<keyword evidence="8" id="KW-0007">Acetylation</keyword>
<dbReference type="EMBL" id="JAINUF010000015">
    <property type="protein sequence ID" value="KAJ8341787.1"/>
    <property type="molecule type" value="Genomic_DNA"/>
</dbReference>
<evidence type="ECO:0000256" key="12">
    <source>
        <dbReference type="ARBA" id="ARBA00040282"/>
    </source>
</evidence>
<keyword evidence="9" id="KW-0560">Oxidoreductase</keyword>
<dbReference type="PANTHER" id="PTHR10510:SF15">
    <property type="entry name" value="CYTOCHROME C OXIDASE SUBUNIT 7A2, MITOCHONDRIAL"/>
    <property type="match status" value="1"/>
</dbReference>
<proteinExistence type="inferred from homology"/>
<evidence type="ECO:0000256" key="4">
    <source>
        <dbReference type="ARBA" id="ARBA00022692"/>
    </source>
</evidence>
<keyword evidence="11 14" id="KW-0472">Membrane</keyword>
<name>A0A9Q1EN03_SYNKA</name>
<dbReference type="InterPro" id="IPR003177">
    <property type="entry name" value="Cytc_oxidase_su7a_met"/>
</dbReference>
<evidence type="ECO:0000256" key="7">
    <source>
        <dbReference type="ARBA" id="ARBA00022989"/>
    </source>
</evidence>
<keyword evidence="10" id="KW-0496">Mitochondrion</keyword>
<organism evidence="15 16">
    <name type="scientific">Synaphobranchus kaupii</name>
    <name type="common">Kaup's arrowtooth eel</name>
    <dbReference type="NCBI Taxonomy" id="118154"/>
    <lineage>
        <taxon>Eukaryota</taxon>
        <taxon>Metazoa</taxon>
        <taxon>Chordata</taxon>
        <taxon>Craniata</taxon>
        <taxon>Vertebrata</taxon>
        <taxon>Euteleostomi</taxon>
        <taxon>Actinopterygii</taxon>
        <taxon>Neopterygii</taxon>
        <taxon>Teleostei</taxon>
        <taxon>Anguilliformes</taxon>
        <taxon>Synaphobranchidae</taxon>
        <taxon>Synaphobranchus</taxon>
    </lineage>
</organism>
<reference evidence="15" key="1">
    <citation type="journal article" date="2023" name="Science">
        <title>Genome structures resolve the early diversification of teleost fishes.</title>
        <authorList>
            <person name="Parey E."/>
            <person name="Louis A."/>
            <person name="Montfort J."/>
            <person name="Bouchez O."/>
            <person name="Roques C."/>
            <person name="Iampietro C."/>
            <person name="Lluch J."/>
            <person name="Castinel A."/>
            <person name="Donnadieu C."/>
            <person name="Desvignes T."/>
            <person name="Floi Bucao C."/>
            <person name="Jouanno E."/>
            <person name="Wen M."/>
            <person name="Mejri S."/>
            <person name="Dirks R."/>
            <person name="Jansen H."/>
            <person name="Henkel C."/>
            <person name="Chen W.J."/>
            <person name="Zahm M."/>
            <person name="Cabau C."/>
            <person name="Klopp C."/>
            <person name="Thompson A.W."/>
            <person name="Robinson-Rechavi M."/>
            <person name="Braasch I."/>
            <person name="Lecointre G."/>
            <person name="Bobe J."/>
            <person name="Postlethwait J.H."/>
            <person name="Berthelot C."/>
            <person name="Roest Crollius H."/>
            <person name="Guiguen Y."/>
        </authorList>
    </citation>
    <scope>NUCLEOTIDE SEQUENCE</scope>
    <source>
        <strain evidence="15">WJC10195</strain>
    </source>
</reference>
<protein>
    <recommendedName>
        <fullName evidence="12">Cytochrome c oxidase subunit 7A2, mitochondrial</fullName>
    </recommendedName>
    <alternativeName>
        <fullName evidence="13">Cytochrome c oxidase subunit VIIa-liver/heart</fullName>
    </alternativeName>
</protein>
<evidence type="ECO:0000256" key="1">
    <source>
        <dbReference type="ARBA" id="ARBA00004434"/>
    </source>
</evidence>
<dbReference type="OrthoDB" id="5966508at2759"/>
<keyword evidence="16" id="KW-1185">Reference proteome</keyword>
<dbReference type="InterPro" id="IPR039297">
    <property type="entry name" value="COX7a"/>
</dbReference>
<dbReference type="GO" id="GO:0002082">
    <property type="term" value="P:regulation of oxidative phosphorylation"/>
    <property type="evidence" value="ECO:0007669"/>
    <property type="project" value="UniProtKB-ARBA"/>
</dbReference>
<dbReference type="GO" id="GO:0045277">
    <property type="term" value="C:respiratory chain complex IV"/>
    <property type="evidence" value="ECO:0007669"/>
    <property type="project" value="InterPro"/>
</dbReference>
<evidence type="ECO:0000256" key="3">
    <source>
        <dbReference type="ARBA" id="ARBA00009331"/>
    </source>
</evidence>
<evidence type="ECO:0000256" key="13">
    <source>
        <dbReference type="ARBA" id="ARBA00042325"/>
    </source>
</evidence>
<dbReference type="AlphaFoldDB" id="A0A9Q1EN03"/>
<dbReference type="InterPro" id="IPR036539">
    <property type="entry name" value="Cyt_c_oxidase_su7a_sf"/>
</dbReference>
<evidence type="ECO:0000256" key="6">
    <source>
        <dbReference type="ARBA" id="ARBA00022946"/>
    </source>
</evidence>
<evidence type="ECO:0000313" key="15">
    <source>
        <dbReference type="EMBL" id="KAJ8341787.1"/>
    </source>
</evidence>
<accession>A0A9Q1EN03</accession>